<evidence type="ECO:0000256" key="5">
    <source>
        <dbReference type="ARBA" id="ARBA00023136"/>
    </source>
</evidence>
<accession>A0A1H2S6J8</accession>
<dbReference type="Proteomes" id="UP000198500">
    <property type="component" value="Unassembled WGS sequence"/>
</dbReference>
<evidence type="ECO:0000256" key="3">
    <source>
        <dbReference type="ARBA" id="ARBA00022519"/>
    </source>
</evidence>
<keyword evidence="3" id="KW-0997">Cell inner membrane</keyword>
<keyword evidence="7" id="KW-0812">Transmembrane</keyword>
<keyword evidence="7" id="KW-1133">Transmembrane helix</keyword>
<dbReference type="RefSeq" id="WP_092567881.1">
    <property type="nucleotide sequence ID" value="NZ_BMXH01000001.1"/>
</dbReference>
<dbReference type="STRING" id="574349.SAMN05443545_101486"/>
<protein>
    <submittedName>
        <fullName evidence="8">Predicted acyltransferase, LPLAT superfamily</fullName>
    </submittedName>
</protein>
<dbReference type="GO" id="GO:0016746">
    <property type="term" value="F:acyltransferase activity"/>
    <property type="evidence" value="ECO:0007669"/>
    <property type="project" value="UniProtKB-KW"/>
</dbReference>
<sequence length="318" mass="37378">MKASTRSPQHWARIQESGTVIGMRIMVWIRRRLGRWPFRIMLGLVIAYYYATHSLPRRASQDYLERIWLCRTGHPPRWRLWLGLRHFWAFGQSLMDKVDAWSGITPSVTLSQEDRSRLDHAIRSGRGGVMLVSHIGNLEICSALSDTRDDFHVTQLMHTRNARKFNRLLDRSTLQRGPEIIEVSEITPATAMRLAERIESGGFVVIAADRIPLNNDGRTRTFDFLGEPALFPEGPFRLASLLRCPIYTLSCLRESDGEHRVEFRQFDDTTALKRRDRDTWCQDAMERYVSWLSNQCRRYPLQWFNFFDFWHCHELTFD</sequence>
<dbReference type="PANTHER" id="PTHR30606">
    <property type="entry name" value="LIPID A BIOSYNTHESIS LAUROYL ACYLTRANSFERASE"/>
    <property type="match status" value="1"/>
</dbReference>
<dbReference type="GO" id="GO:0005886">
    <property type="term" value="C:plasma membrane"/>
    <property type="evidence" value="ECO:0007669"/>
    <property type="project" value="UniProtKB-SubCell"/>
</dbReference>
<dbReference type="Pfam" id="PF03279">
    <property type="entry name" value="Lip_A_acyltrans"/>
    <property type="match status" value="1"/>
</dbReference>
<dbReference type="InterPro" id="IPR004960">
    <property type="entry name" value="LipA_acyltrans"/>
</dbReference>
<dbReference type="OrthoDB" id="9808633at2"/>
<gene>
    <name evidence="8" type="ORF">SAMN05443545_101486</name>
</gene>
<proteinExistence type="predicted"/>
<feature type="transmembrane region" description="Helical" evidence="7">
    <location>
        <begin position="33"/>
        <end position="51"/>
    </location>
</feature>
<reference evidence="8 9" key="1">
    <citation type="submission" date="2016-10" db="EMBL/GenBank/DDBJ databases">
        <authorList>
            <person name="de Groot N.N."/>
        </authorList>
    </citation>
    <scope>NUCLEOTIDE SEQUENCE [LARGE SCALE GENOMIC DNA]</scope>
    <source>
        <strain evidence="8 9">DSM 19219</strain>
    </source>
</reference>
<dbReference type="PANTHER" id="PTHR30606:SF9">
    <property type="entry name" value="LIPID A BIOSYNTHESIS LAUROYLTRANSFERASE"/>
    <property type="match status" value="1"/>
</dbReference>
<evidence type="ECO:0000256" key="1">
    <source>
        <dbReference type="ARBA" id="ARBA00004533"/>
    </source>
</evidence>
<keyword evidence="9" id="KW-1185">Reference proteome</keyword>
<evidence type="ECO:0000256" key="6">
    <source>
        <dbReference type="ARBA" id="ARBA00023315"/>
    </source>
</evidence>
<dbReference type="CDD" id="cd07984">
    <property type="entry name" value="LPLAT_LABLAT-like"/>
    <property type="match status" value="1"/>
</dbReference>
<keyword evidence="6 8" id="KW-0012">Acyltransferase</keyword>
<keyword evidence="4 8" id="KW-0808">Transferase</keyword>
<dbReference type="AlphaFoldDB" id="A0A1H2S6J8"/>
<evidence type="ECO:0000256" key="4">
    <source>
        <dbReference type="ARBA" id="ARBA00022679"/>
    </source>
</evidence>
<keyword evidence="2" id="KW-1003">Cell membrane</keyword>
<comment type="subcellular location">
    <subcellularLocation>
        <location evidence="1">Cell inner membrane</location>
    </subcellularLocation>
</comment>
<evidence type="ECO:0000256" key="2">
    <source>
        <dbReference type="ARBA" id="ARBA00022475"/>
    </source>
</evidence>
<dbReference type="GO" id="GO:0009247">
    <property type="term" value="P:glycolipid biosynthetic process"/>
    <property type="evidence" value="ECO:0007669"/>
    <property type="project" value="UniProtKB-ARBA"/>
</dbReference>
<keyword evidence="5 7" id="KW-0472">Membrane</keyword>
<evidence type="ECO:0000313" key="9">
    <source>
        <dbReference type="Proteomes" id="UP000198500"/>
    </source>
</evidence>
<dbReference type="EMBL" id="FNNI01000001">
    <property type="protein sequence ID" value="SDW27251.1"/>
    <property type="molecule type" value="Genomic_DNA"/>
</dbReference>
<name>A0A1H2S6J8_9GAMM</name>
<evidence type="ECO:0000256" key="7">
    <source>
        <dbReference type="SAM" id="Phobius"/>
    </source>
</evidence>
<organism evidence="8 9">
    <name type="scientific">Aidingimonas halophila</name>
    <dbReference type="NCBI Taxonomy" id="574349"/>
    <lineage>
        <taxon>Bacteria</taxon>
        <taxon>Pseudomonadati</taxon>
        <taxon>Pseudomonadota</taxon>
        <taxon>Gammaproteobacteria</taxon>
        <taxon>Oceanospirillales</taxon>
        <taxon>Halomonadaceae</taxon>
        <taxon>Aidingimonas</taxon>
    </lineage>
</organism>
<evidence type="ECO:0000313" key="8">
    <source>
        <dbReference type="EMBL" id="SDW27251.1"/>
    </source>
</evidence>